<name>F0S5P5_PSESL</name>
<dbReference type="Proteomes" id="UP000000310">
    <property type="component" value="Chromosome"/>
</dbReference>
<dbReference type="eggNOG" id="COG2885">
    <property type="taxonomic scope" value="Bacteria"/>
</dbReference>
<reference evidence="8" key="2">
    <citation type="submission" date="2011-02" db="EMBL/GenBank/DDBJ databases">
        <title>The complete genome of Pedobacter saltans DSM 12145.</title>
        <authorList>
            <consortium name="US DOE Joint Genome Institute (JGI-PGF)"/>
            <person name="Lucas S."/>
            <person name="Copeland A."/>
            <person name="Lapidus A."/>
            <person name="Bruce D."/>
            <person name="Goodwin L."/>
            <person name="Pitluck S."/>
            <person name="Kyrpides N."/>
            <person name="Mavromatis K."/>
            <person name="Pagani I."/>
            <person name="Ivanova N."/>
            <person name="Ovchinnikova G."/>
            <person name="Lu M."/>
            <person name="Detter J.C."/>
            <person name="Han C."/>
            <person name="Land M."/>
            <person name="Hauser L."/>
            <person name="Markowitz V."/>
            <person name="Cheng J.-F."/>
            <person name="Hugenholtz P."/>
            <person name="Woyke T."/>
            <person name="Wu D."/>
            <person name="Tindall B."/>
            <person name="Pomrenke H.G."/>
            <person name="Brambilla E."/>
            <person name="Klenk H.-P."/>
            <person name="Eisen J.A."/>
        </authorList>
    </citation>
    <scope>NUCLEOTIDE SEQUENCE [LARGE SCALE GENOMIC DNA]</scope>
    <source>
        <strain evidence="8">ATCC 51119 / DSM 12145 / JCM 21818 / LMG 10337 / NBRC 100064 / NCIMB 13643</strain>
    </source>
</reference>
<dbReference type="InterPro" id="IPR006665">
    <property type="entry name" value="OmpA-like"/>
</dbReference>
<reference evidence="7 8" key="1">
    <citation type="journal article" date="2011" name="Stand. Genomic Sci.">
        <title>Complete genome sequence of the gliding, heparinolytic Pedobacter saltans type strain (113).</title>
        <authorList>
            <person name="Liolios K."/>
            <person name="Sikorski J."/>
            <person name="Lu M."/>
            <person name="Nolan M."/>
            <person name="Lapidus A."/>
            <person name="Lucas S."/>
            <person name="Hammon N."/>
            <person name="Deshpande S."/>
            <person name="Cheng J.F."/>
            <person name="Tapia R."/>
            <person name="Han C."/>
            <person name="Goodwin L."/>
            <person name="Pitluck S."/>
            <person name="Huntemann M."/>
            <person name="Ivanova N."/>
            <person name="Pagani I."/>
            <person name="Mavromatis K."/>
            <person name="Ovchinikova G."/>
            <person name="Pati A."/>
            <person name="Chen A."/>
            <person name="Palaniappan K."/>
            <person name="Land M."/>
            <person name="Hauser L."/>
            <person name="Brambilla E.M."/>
            <person name="Kotsyurbenko O."/>
            <person name="Rohde M."/>
            <person name="Tindall B.J."/>
            <person name="Abt B."/>
            <person name="Goker M."/>
            <person name="Detter J.C."/>
            <person name="Woyke T."/>
            <person name="Bristow J."/>
            <person name="Eisen J.A."/>
            <person name="Markowitz V."/>
            <person name="Hugenholtz P."/>
            <person name="Klenk H.P."/>
            <person name="Kyrpides N.C."/>
        </authorList>
    </citation>
    <scope>NUCLEOTIDE SEQUENCE [LARGE SCALE GENOMIC DNA]</scope>
    <source>
        <strain evidence="8">ATCC 51119 / DSM 12145 / JCM 21818 / LMG 10337 / NBRC 100064 / NCIMB 13643</strain>
    </source>
</reference>
<dbReference type="InterPro" id="IPR036737">
    <property type="entry name" value="OmpA-like_sf"/>
</dbReference>
<comment type="subcellular location">
    <subcellularLocation>
        <location evidence="1">Cell outer membrane</location>
    </subcellularLocation>
</comment>
<dbReference type="InterPro" id="IPR006664">
    <property type="entry name" value="OMP_bac"/>
</dbReference>
<feature type="repeat" description="TPR" evidence="4">
    <location>
        <begin position="22"/>
        <end position="55"/>
    </location>
</feature>
<dbReference type="SUPFAM" id="SSF49464">
    <property type="entry name" value="Carboxypeptidase regulatory domain-like"/>
    <property type="match status" value="1"/>
</dbReference>
<dbReference type="GO" id="GO:0009279">
    <property type="term" value="C:cell outer membrane"/>
    <property type="evidence" value="ECO:0007669"/>
    <property type="project" value="UniProtKB-SubCell"/>
</dbReference>
<sequence>MKNLKLTIIFSFIIIKASAQFVPDYKRVADVYFQNHEYYAASEYYKKALNLSNDSVSGLTLPYIAENKVKSKKQNADIEQMVFNLAESYRIYKDFQNAEKWYSIAKDFSDEKYALSPYWYAVSLRANNKYDEAINAFENFIKKYKGEQAYVKQAEQEIASCNFALNEMRYPRLVSLKQLSAPVNAKGSNYAPLVQNNMMYFTSSRPINTSGKTEILGSGNSKIKKKESPYINAIYSIERAYIQSGANTTINKVELGFSSSENAAIALSPDGTRAFFTKWDAKENTKNIYTAKKIGDKWSQPESVGIQINIKGYNSIQPFVTTDGKYLLFSSDRPGGQGKYDLWFAPLRNDGTLGQSINMGTEINSAGDDQAPYYNSKNKTLLYSSNGRVGLGGFDFYEANGDFSSWSSPENLGFPFNSSKDDIYFAAIDTDGNKGYISSDRESVCCLELFQVQREFINLKGTLLDCESGKPIEKAKVILTDSLNNTSKELTLASDGMYSFKIDVPRPIKITVEKEGYFSKTIRFSRQDLAKADTLLNPNLCLTPLVIDKPIVLKDIYYEFNKAELTPMSAQALDILADIMMDNPKITIELSSHTDGIGSDAYNLDLSQRRAQSCVDYLIAKGISAGKIQAKGYGKSMPIAPNTINGKDNPEGRALNRRTEFKVIKK</sequence>
<evidence type="ECO:0000313" key="8">
    <source>
        <dbReference type="Proteomes" id="UP000000310"/>
    </source>
</evidence>
<dbReference type="PROSITE" id="PS50005">
    <property type="entry name" value="TPR"/>
    <property type="match status" value="1"/>
</dbReference>
<evidence type="ECO:0000256" key="1">
    <source>
        <dbReference type="ARBA" id="ARBA00004442"/>
    </source>
</evidence>
<accession>F0S5P5</accession>
<dbReference type="InterPro" id="IPR019734">
    <property type="entry name" value="TPR_rpt"/>
</dbReference>
<evidence type="ECO:0000256" key="5">
    <source>
        <dbReference type="PROSITE-ProRule" id="PRU00473"/>
    </source>
</evidence>
<dbReference type="InterPro" id="IPR011659">
    <property type="entry name" value="WD40"/>
</dbReference>
<keyword evidence="3" id="KW-0998">Cell outer membrane</keyword>
<evidence type="ECO:0000313" key="7">
    <source>
        <dbReference type="EMBL" id="ADY54219.1"/>
    </source>
</evidence>
<dbReference type="InterPro" id="IPR011042">
    <property type="entry name" value="6-blade_b-propeller_TolB-like"/>
</dbReference>
<dbReference type="SMART" id="SM00028">
    <property type="entry name" value="TPR"/>
    <property type="match status" value="2"/>
</dbReference>
<dbReference type="Pfam" id="PF07676">
    <property type="entry name" value="PD40"/>
    <property type="match status" value="1"/>
</dbReference>
<dbReference type="InterPro" id="IPR011990">
    <property type="entry name" value="TPR-like_helical_dom_sf"/>
</dbReference>
<dbReference type="SUPFAM" id="SSF103088">
    <property type="entry name" value="OmpA-like"/>
    <property type="match status" value="1"/>
</dbReference>
<dbReference type="PROSITE" id="PS51123">
    <property type="entry name" value="OMPA_2"/>
    <property type="match status" value="1"/>
</dbReference>
<dbReference type="InterPro" id="IPR050330">
    <property type="entry name" value="Bact_OuterMem_StrucFunc"/>
</dbReference>
<dbReference type="PRINTS" id="PR01021">
    <property type="entry name" value="OMPADOMAIN"/>
</dbReference>
<protein>
    <submittedName>
        <fullName evidence="7">OmpA/MotB domain protein</fullName>
    </submittedName>
</protein>
<dbReference type="HOGENOM" id="CLU_014978_0_0_10"/>
<keyword evidence="8" id="KW-1185">Reference proteome</keyword>
<dbReference type="eggNOG" id="COG0457">
    <property type="taxonomic scope" value="Bacteria"/>
</dbReference>
<keyword evidence="4" id="KW-0802">TPR repeat</keyword>
<dbReference type="InterPro" id="IPR008969">
    <property type="entry name" value="CarboxyPept-like_regulatory"/>
</dbReference>
<dbReference type="RefSeq" id="WP_013634702.1">
    <property type="nucleotide sequence ID" value="NC_015177.1"/>
</dbReference>
<dbReference type="CDD" id="cd07185">
    <property type="entry name" value="OmpA_C-like"/>
    <property type="match status" value="1"/>
</dbReference>
<keyword evidence="2 5" id="KW-0472">Membrane</keyword>
<evidence type="ECO:0000256" key="4">
    <source>
        <dbReference type="PROSITE-ProRule" id="PRU00339"/>
    </source>
</evidence>
<dbReference type="Gene3D" id="2.60.40.1120">
    <property type="entry name" value="Carboxypeptidase-like, regulatory domain"/>
    <property type="match status" value="1"/>
</dbReference>
<evidence type="ECO:0000259" key="6">
    <source>
        <dbReference type="PROSITE" id="PS51123"/>
    </source>
</evidence>
<feature type="domain" description="OmpA-like" evidence="6">
    <location>
        <begin position="546"/>
        <end position="666"/>
    </location>
</feature>
<evidence type="ECO:0000256" key="3">
    <source>
        <dbReference type="ARBA" id="ARBA00023237"/>
    </source>
</evidence>
<gene>
    <name evidence="7" type="ordered locus">Pedsa_3690</name>
</gene>
<dbReference type="SUPFAM" id="SSF82171">
    <property type="entry name" value="DPP6 N-terminal domain-like"/>
    <property type="match status" value="1"/>
</dbReference>
<dbReference type="Gene3D" id="2.120.10.30">
    <property type="entry name" value="TolB, C-terminal domain"/>
    <property type="match status" value="1"/>
</dbReference>
<dbReference type="Gene3D" id="1.25.40.10">
    <property type="entry name" value="Tetratricopeptide repeat domain"/>
    <property type="match status" value="1"/>
</dbReference>
<dbReference type="AlphaFoldDB" id="F0S5P5"/>
<dbReference type="PANTHER" id="PTHR30329">
    <property type="entry name" value="STATOR ELEMENT OF FLAGELLAR MOTOR COMPLEX"/>
    <property type="match status" value="1"/>
</dbReference>
<dbReference type="PANTHER" id="PTHR30329:SF21">
    <property type="entry name" value="LIPOPROTEIN YIAD-RELATED"/>
    <property type="match status" value="1"/>
</dbReference>
<dbReference type="Gene3D" id="3.30.1330.60">
    <property type="entry name" value="OmpA-like domain"/>
    <property type="match status" value="1"/>
</dbReference>
<dbReference type="STRING" id="762903.Pedsa_3690"/>
<dbReference type="Pfam" id="PF00691">
    <property type="entry name" value="OmpA"/>
    <property type="match status" value="1"/>
</dbReference>
<dbReference type="SUPFAM" id="SSF48452">
    <property type="entry name" value="TPR-like"/>
    <property type="match status" value="1"/>
</dbReference>
<dbReference type="KEGG" id="psn:Pedsa_3690"/>
<organism evidence="7 8">
    <name type="scientific">Pseudopedobacter saltans (strain ATCC 51119 / DSM 12145 / JCM 21818 / CCUG 39354 / LMG 10337 / NBRC 100064 / NCIMB 13643)</name>
    <name type="common">Pedobacter saltans</name>
    <dbReference type="NCBI Taxonomy" id="762903"/>
    <lineage>
        <taxon>Bacteria</taxon>
        <taxon>Pseudomonadati</taxon>
        <taxon>Bacteroidota</taxon>
        <taxon>Sphingobacteriia</taxon>
        <taxon>Sphingobacteriales</taxon>
        <taxon>Sphingobacteriaceae</taxon>
        <taxon>Pseudopedobacter</taxon>
    </lineage>
</organism>
<proteinExistence type="predicted"/>
<evidence type="ECO:0000256" key="2">
    <source>
        <dbReference type="ARBA" id="ARBA00023136"/>
    </source>
</evidence>
<dbReference type="EMBL" id="CP002545">
    <property type="protein sequence ID" value="ADY54219.1"/>
    <property type="molecule type" value="Genomic_DNA"/>
</dbReference>